<protein>
    <submittedName>
        <fullName evidence="1">Uncharacterized protein</fullName>
    </submittedName>
</protein>
<feature type="non-terminal residue" evidence="1">
    <location>
        <position position="1"/>
    </location>
</feature>
<proteinExistence type="predicted"/>
<name>A0AA38FXY1_TAXCH</name>
<evidence type="ECO:0000313" key="1">
    <source>
        <dbReference type="EMBL" id="KAH9312233.1"/>
    </source>
</evidence>
<dbReference type="Proteomes" id="UP000824469">
    <property type="component" value="Unassembled WGS sequence"/>
</dbReference>
<gene>
    <name evidence="1" type="ORF">KI387_027268</name>
</gene>
<organism evidence="1 2">
    <name type="scientific">Taxus chinensis</name>
    <name type="common">Chinese yew</name>
    <name type="synonym">Taxus wallichiana var. chinensis</name>
    <dbReference type="NCBI Taxonomy" id="29808"/>
    <lineage>
        <taxon>Eukaryota</taxon>
        <taxon>Viridiplantae</taxon>
        <taxon>Streptophyta</taxon>
        <taxon>Embryophyta</taxon>
        <taxon>Tracheophyta</taxon>
        <taxon>Spermatophyta</taxon>
        <taxon>Pinopsida</taxon>
        <taxon>Pinidae</taxon>
        <taxon>Conifers II</taxon>
        <taxon>Cupressales</taxon>
        <taxon>Taxaceae</taxon>
        <taxon>Taxus</taxon>
    </lineage>
</organism>
<reference evidence="1 2" key="1">
    <citation type="journal article" date="2021" name="Nat. Plants">
        <title>The Taxus genome provides insights into paclitaxel biosynthesis.</title>
        <authorList>
            <person name="Xiong X."/>
            <person name="Gou J."/>
            <person name="Liao Q."/>
            <person name="Li Y."/>
            <person name="Zhou Q."/>
            <person name="Bi G."/>
            <person name="Li C."/>
            <person name="Du R."/>
            <person name="Wang X."/>
            <person name="Sun T."/>
            <person name="Guo L."/>
            <person name="Liang H."/>
            <person name="Lu P."/>
            <person name="Wu Y."/>
            <person name="Zhang Z."/>
            <person name="Ro D.K."/>
            <person name="Shang Y."/>
            <person name="Huang S."/>
            <person name="Yan J."/>
        </authorList>
    </citation>
    <scope>NUCLEOTIDE SEQUENCE [LARGE SCALE GENOMIC DNA]</scope>
    <source>
        <strain evidence="1">Ta-2019</strain>
    </source>
</reference>
<evidence type="ECO:0000313" key="2">
    <source>
        <dbReference type="Proteomes" id="UP000824469"/>
    </source>
</evidence>
<dbReference type="EMBL" id="JAHRHJ020000006">
    <property type="protein sequence ID" value="KAH9312233.1"/>
    <property type="molecule type" value="Genomic_DNA"/>
</dbReference>
<feature type="non-terminal residue" evidence="1">
    <location>
        <position position="51"/>
    </location>
</feature>
<accession>A0AA38FXY1</accession>
<dbReference type="AlphaFoldDB" id="A0AA38FXY1"/>
<keyword evidence="2" id="KW-1185">Reference proteome</keyword>
<sequence>VIPPEFMLPSLRIARTRRLVDEEALEDQIAKMVQLDERQAIARWSQKKEKA</sequence>
<comment type="caution">
    <text evidence="1">The sequence shown here is derived from an EMBL/GenBank/DDBJ whole genome shotgun (WGS) entry which is preliminary data.</text>
</comment>